<dbReference type="Pfam" id="PF20033">
    <property type="entry name" value="DUF6438"/>
    <property type="match status" value="1"/>
</dbReference>
<reference evidence="3" key="1">
    <citation type="submission" date="2016-01" db="EMBL/GenBank/DDBJ databases">
        <title>Draft genome of Chromobacterium sp. F49.</title>
        <authorList>
            <person name="Hong K.W."/>
        </authorList>
    </citation>
    <scope>NUCLEOTIDE SEQUENCE [LARGE SCALE GENOMIC DNA]</scope>
    <source>
        <strain evidence="3">CN3</strain>
    </source>
</reference>
<evidence type="ECO:0000313" key="3">
    <source>
        <dbReference type="Proteomes" id="UP000076609"/>
    </source>
</evidence>
<name>A0ABR5Y9W2_9SPHN</name>
<dbReference type="EMBL" id="LQQO01000056">
    <property type="protein sequence ID" value="KZE09157.1"/>
    <property type="molecule type" value="Genomic_DNA"/>
</dbReference>
<evidence type="ECO:0000313" key="2">
    <source>
        <dbReference type="EMBL" id="KZE09157.1"/>
    </source>
</evidence>
<keyword evidence="3" id="KW-1185">Reference proteome</keyword>
<protein>
    <recommendedName>
        <fullName evidence="1">DUF6438 domain-containing protein</fullName>
    </recommendedName>
</protein>
<feature type="domain" description="DUF6438" evidence="1">
    <location>
        <begin position="32"/>
        <end position="148"/>
    </location>
</feature>
<organism evidence="2 3">
    <name type="scientific">Sphingomonas hankookensis</name>
    <dbReference type="NCBI Taxonomy" id="563996"/>
    <lineage>
        <taxon>Bacteria</taxon>
        <taxon>Pseudomonadati</taxon>
        <taxon>Pseudomonadota</taxon>
        <taxon>Alphaproteobacteria</taxon>
        <taxon>Sphingomonadales</taxon>
        <taxon>Sphingomonadaceae</taxon>
        <taxon>Sphingomonas</taxon>
    </lineage>
</organism>
<sequence length="162" mass="17712">MALAILPMLGGCVMAGGNTTTQTAPVAIERETISYETSRCFGTCPVYRVTVQPDGTGVFEGRQFTKVVGTRNFRATPAQYRAFAAKLQPYRPQGEQLIQPGQPGCGQVATDMPSVDIRWNEPSGASQHLSLYYGCRMHDQAMNEALRSAPNELPIREFIEAP</sequence>
<evidence type="ECO:0000259" key="1">
    <source>
        <dbReference type="Pfam" id="PF20033"/>
    </source>
</evidence>
<accession>A0ABR5Y9W2</accession>
<dbReference type="Proteomes" id="UP000076609">
    <property type="component" value="Unassembled WGS sequence"/>
</dbReference>
<gene>
    <name evidence="2" type="ORF">AVT10_06825</name>
</gene>
<dbReference type="InterPro" id="IPR045497">
    <property type="entry name" value="DUF6438"/>
</dbReference>
<comment type="caution">
    <text evidence="2">The sequence shown here is derived from an EMBL/GenBank/DDBJ whole genome shotgun (WGS) entry which is preliminary data.</text>
</comment>
<proteinExistence type="predicted"/>